<evidence type="ECO:0000256" key="5">
    <source>
        <dbReference type="ARBA" id="ARBA00023319"/>
    </source>
</evidence>
<keyword evidence="2" id="KW-0677">Repeat</keyword>
<keyword evidence="7" id="KW-0732">Signal</keyword>
<dbReference type="Proteomes" id="UP000694700">
    <property type="component" value="Unplaced"/>
</dbReference>
<dbReference type="SMART" id="SM00408">
    <property type="entry name" value="IGc2"/>
    <property type="match status" value="2"/>
</dbReference>
<dbReference type="SMART" id="SM00060">
    <property type="entry name" value="FN3"/>
    <property type="match status" value="2"/>
</dbReference>
<dbReference type="InterPro" id="IPR003961">
    <property type="entry name" value="FN3_dom"/>
</dbReference>
<sequence>MPLLLMCPAYLTPADAEAPPAEEVKAPTPPPPAEPTSEPLELGVEDVNDTSVTISWRPPATIGNSGLDGYTVEICKEGTGDWKAANEELTVSCRYVIKNQTTGDRLNIRVVAVNPGGRSPPATLADAVLVREVVDRPKIRLPRFLRQRYVKNVGEKVNLVVPFSGKPQPVVSWTKDGQPLDTKKVNIRNSDKDSIFFIRAAERADSGVYEMCVKVDSFEDKAQVTLQIVELPGPPASVKIVDSWGFNVALEWTEPKDTGNTTITGYTIQKADKKTGDWFTVLENYYLFIYLFIFSCKATVTKTSATIQKTGIDYKPPEYKEHDFSEAPKFTTPLADRSTTVGYNTKLLCSVRGFPKPKIEWMKNQMIIGDDPKFRQINNQGICSLEIRKPGNFDGGVYTCRARNEHGEALVTCKLEVKRK</sequence>
<evidence type="ECO:0000256" key="3">
    <source>
        <dbReference type="ARBA" id="ARBA00022889"/>
    </source>
</evidence>
<dbReference type="PANTHER" id="PTHR13817:SF169">
    <property type="entry name" value="MYOSIN-BINDING PROTEIN HB"/>
    <property type="match status" value="1"/>
</dbReference>
<dbReference type="InterPro" id="IPR050964">
    <property type="entry name" value="Striated_Muscle_Regulatory"/>
</dbReference>
<evidence type="ECO:0000259" key="8">
    <source>
        <dbReference type="PROSITE" id="PS50835"/>
    </source>
</evidence>
<dbReference type="InterPro" id="IPR003598">
    <property type="entry name" value="Ig_sub2"/>
</dbReference>
<dbReference type="InterPro" id="IPR036116">
    <property type="entry name" value="FN3_sf"/>
</dbReference>
<dbReference type="PROSITE" id="PS50835">
    <property type="entry name" value="IG_LIKE"/>
    <property type="match status" value="2"/>
</dbReference>
<evidence type="ECO:0000256" key="7">
    <source>
        <dbReference type="SAM" id="SignalP"/>
    </source>
</evidence>
<proteinExistence type="predicted"/>
<dbReference type="InterPro" id="IPR007110">
    <property type="entry name" value="Ig-like_dom"/>
</dbReference>
<feature type="domain" description="Ig-like" evidence="8">
    <location>
        <begin position="137"/>
        <end position="225"/>
    </location>
</feature>
<dbReference type="Pfam" id="PF00041">
    <property type="entry name" value="fn3"/>
    <property type="match status" value="1"/>
</dbReference>
<feature type="domain" description="Fibronectin type-III" evidence="9">
    <location>
        <begin position="234"/>
        <end position="335"/>
    </location>
</feature>
<dbReference type="InterPro" id="IPR036179">
    <property type="entry name" value="Ig-like_dom_sf"/>
</dbReference>
<protein>
    <submittedName>
        <fullName evidence="10">Myosin binding protein Hb</fullName>
    </submittedName>
</protein>
<dbReference type="Pfam" id="PF07679">
    <property type="entry name" value="I-set"/>
    <property type="match status" value="2"/>
</dbReference>
<feature type="domain" description="Fibronectin type-III" evidence="9">
    <location>
        <begin position="38"/>
        <end position="133"/>
    </location>
</feature>
<keyword evidence="3" id="KW-0130">Cell adhesion</keyword>
<dbReference type="SUPFAM" id="SSF48726">
    <property type="entry name" value="Immunoglobulin"/>
    <property type="match status" value="2"/>
</dbReference>
<dbReference type="PANTHER" id="PTHR13817">
    <property type="entry name" value="TITIN"/>
    <property type="match status" value="1"/>
</dbReference>
<evidence type="ECO:0000313" key="10">
    <source>
        <dbReference type="Ensembl" id="ENSCCRP00015007919.1"/>
    </source>
</evidence>
<dbReference type="FunFam" id="2.60.40.10:FF:000031">
    <property type="entry name" value="Myosin-binding protein C, slow type"/>
    <property type="match status" value="1"/>
</dbReference>
<dbReference type="GO" id="GO:0032982">
    <property type="term" value="C:myosin filament"/>
    <property type="evidence" value="ECO:0007669"/>
    <property type="project" value="UniProtKB-KW"/>
</dbReference>
<evidence type="ECO:0000256" key="1">
    <source>
        <dbReference type="ARBA" id="ARBA00022433"/>
    </source>
</evidence>
<dbReference type="SMART" id="SM00409">
    <property type="entry name" value="IG"/>
    <property type="match status" value="2"/>
</dbReference>
<dbReference type="InterPro" id="IPR013783">
    <property type="entry name" value="Ig-like_fold"/>
</dbReference>
<organism evidence="10 11">
    <name type="scientific">Cyprinus carpio</name>
    <name type="common">Common carp</name>
    <dbReference type="NCBI Taxonomy" id="7962"/>
    <lineage>
        <taxon>Eukaryota</taxon>
        <taxon>Metazoa</taxon>
        <taxon>Chordata</taxon>
        <taxon>Craniata</taxon>
        <taxon>Vertebrata</taxon>
        <taxon>Euteleostomi</taxon>
        <taxon>Actinopterygii</taxon>
        <taxon>Neopterygii</taxon>
        <taxon>Teleostei</taxon>
        <taxon>Ostariophysi</taxon>
        <taxon>Cypriniformes</taxon>
        <taxon>Cyprinidae</taxon>
        <taxon>Cyprininae</taxon>
        <taxon>Cyprinus</taxon>
    </lineage>
</organism>
<feature type="signal peptide" evidence="7">
    <location>
        <begin position="1"/>
        <end position="16"/>
    </location>
</feature>
<evidence type="ECO:0000313" key="11">
    <source>
        <dbReference type="Proteomes" id="UP000694700"/>
    </source>
</evidence>
<dbReference type="SUPFAM" id="SSF49265">
    <property type="entry name" value="Fibronectin type III"/>
    <property type="match status" value="1"/>
</dbReference>
<dbReference type="FunFam" id="2.60.40.10:FF:000557">
    <property type="entry name" value="Myosin binding protein Ha"/>
    <property type="match status" value="1"/>
</dbReference>
<feature type="region of interest" description="Disordered" evidence="6">
    <location>
        <begin position="16"/>
        <end position="40"/>
    </location>
</feature>
<dbReference type="Ensembl" id="ENSCCRT00015008247.1">
    <property type="protein sequence ID" value="ENSCCRP00015007919.1"/>
    <property type="gene ID" value="ENSCCRG00015003978.1"/>
</dbReference>
<dbReference type="Gene3D" id="2.60.40.10">
    <property type="entry name" value="Immunoglobulins"/>
    <property type="match status" value="4"/>
</dbReference>
<feature type="domain" description="Ig-like" evidence="8">
    <location>
        <begin position="328"/>
        <end position="412"/>
    </location>
</feature>
<evidence type="ECO:0000256" key="2">
    <source>
        <dbReference type="ARBA" id="ARBA00022737"/>
    </source>
</evidence>
<reference evidence="10" key="1">
    <citation type="submission" date="2025-08" db="UniProtKB">
        <authorList>
            <consortium name="Ensembl"/>
        </authorList>
    </citation>
    <scope>IDENTIFICATION</scope>
</reference>
<evidence type="ECO:0000256" key="4">
    <source>
        <dbReference type="ARBA" id="ARBA00023179"/>
    </source>
</evidence>
<dbReference type="PROSITE" id="PS50853">
    <property type="entry name" value="FN3"/>
    <property type="match status" value="2"/>
</dbReference>
<evidence type="ECO:0000259" key="9">
    <source>
        <dbReference type="PROSITE" id="PS50853"/>
    </source>
</evidence>
<name>A0A8C1SGT4_CYPCA</name>
<keyword evidence="4" id="KW-0514">Muscle protein</keyword>
<keyword evidence="1" id="KW-0787">Thick filament</keyword>
<dbReference type="GO" id="GO:0007155">
    <property type="term" value="P:cell adhesion"/>
    <property type="evidence" value="ECO:0007669"/>
    <property type="project" value="UniProtKB-KW"/>
</dbReference>
<dbReference type="FunFam" id="2.60.40.10:FF:000225">
    <property type="entry name" value="Myosin-binding protein C, cardiac-type"/>
    <property type="match status" value="1"/>
</dbReference>
<evidence type="ECO:0000256" key="6">
    <source>
        <dbReference type="SAM" id="MobiDB-lite"/>
    </source>
</evidence>
<dbReference type="InterPro" id="IPR013098">
    <property type="entry name" value="Ig_I-set"/>
</dbReference>
<dbReference type="InterPro" id="IPR003599">
    <property type="entry name" value="Ig_sub"/>
</dbReference>
<feature type="chain" id="PRO_5034391256" evidence="7">
    <location>
        <begin position="17"/>
        <end position="420"/>
    </location>
</feature>
<dbReference type="CDD" id="cd00063">
    <property type="entry name" value="FN3"/>
    <property type="match status" value="2"/>
</dbReference>
<dbReference type="AlphaFoldDB" id="A0A8C1SGT4"/>
<accession>A0A8C1SGT4</accession>
<keyword evidence="5" id="KW-0393">Immunoglobulin domain</keyword>